<dbReference type="AlphaFoldDB" id="A0AAN6Y4V6"/>
<sequence>EVKGNPTESEADVAADRNDDDPLPAEKHHTIPMPAGDLAPKPTEAEEDVRADYIKDDVL</sequence>
<feature type="non-terminal residue" evidence="2">
    <location>
        <position position="59"/>
    </location>
</feature>
<dbReference type="Proteomes" id="UP001301769">
    <property type="component" value="Unassembled WGS sequence"/>
</dbReference>
<reference evidence="2" key="1">
    <citation type="journal article" date="2023" name="Mol. Phylogenet. Evol.">
        <title>Genome-scale phylogeny and comparative genomics of the fungal order Sordariales.</title>
        <authorList>
            <person name="Hensen N."/>
            <person name="Bonometti L."/>
            <person name="Westerberg I."/>
            <person name="Brannstrom I.O."/>
            <person name="Guillou S."/>
            <person name="Cros-Aarteil S."/>
            <person name="Calhoun S."/>
            <person name="Haridas S."/>
            <person name="Kuo A."/>
            <person name="Mondo S."/>
            <person name="Pangilinan J."/>
            <person name="Riley R."/>
            <person name="LaButti K."/>
            <person name="Andreopoulos B."/>
            <person name="Lipzen A."/>
            <person name="Chen C."/>
            <person name="Yan M."/>
            <person name="Daum C."/>
            <person name="Ng V."/>
            <person name="Clum A."/>
            <person name="Steindorff A."/>
            <person name="Ohm R.A."/>
            <person name="Martin F."/>
            <person name="Silar P."/>
            <person name="Natvig D.O."/>
            <person name="Lalanne C."/>
            <person name="Gautier V."/>
            <person name="Ament-Velasquez S.L."/>
            <person name="Kruys A."/>
            <person name="Hutchinson M.I."/>
            <person name="Powell A.J."/>
            <person name="Barry K."/>
            <person name="Miller A.N."/>
            <person name="Grigoriev I.V."/>
            <person name="Debuchy R."/>
            <person name="Gladieux P."/>
            <person name="Hiltunen Thoren M."/>
            <person name="Johannesson H."/>
        </authorList>
    </citation>
    <scope>NUCLEOTIDE SEQUENCE</scope>
    <source>
        <strain evidence="2">PSN293</strain>
    </source>
</reference>
<feature type="compositionally biased region" description="Basic and acidic residues" evidence="1">
    <location>
        <begin position="48"/>
        <end position="59"/>
    </location>
</feature>
<name>A0AAN6Y4V6_9PEZI</name>
<dbReference type="EMBL" id="MU858205">
    <property type="protein sequence ID" value="KAK4209442.1"/>
    <property type="molecule type" value="Genomic_DNA"/>
</dbReference>
<gene>
    <name evidence="2" type="ORF">QBC37DRAFT_260219</name>
</gene>
<feature type="region of interest" description="Disordered" evidence="1">
    <location>
        <begin position="1"/>
        <end position="59"/>
    </location>
</feature>
<feature type="compositionally biased region" description="Acidic residues" evidence="1">
    <location>
        <begin position="9"/>
        <end position="23"/>
    </location>
</feature>
<feature type="non-terminal residue" evidence="2">
    <location>
        <position position="1"/>
    </location>
</feature>
<evidence type="ECO:0000313" key="3">
    <source>
        <dbReference type="Proteomes" id="UP001301769"/>
    </source>
</evidence>
<evidence type="ECO:0000256" key="1">
    <source>
        <dbReference type="SAM" id="MobiDB-lite"/>
    </source>
</evidence>
<organism evidence="2 3">
    <name type="scientific">Rhypophila decipiens</name>
    <dbReference type="NCBI Taxonomy" id="261697"/>
    <lineage>
        <taxon>Eukaryota</taxon>
        <taxon>Fungi</taxon>
        <taxon>Dikarya</taxon>
        <taxon>Ascomycota</taxon>
        <taxon>Pezizomycotina</taxon>
        <taxon>Sordariomycetes</taxon>
        <taxon>Sordariomycetidae</taxon>
        <taxon>Sordariales</taxon>
        <taxon>Naviculisporaceae</taxon>
        <taxon>Rhypophila</taxon>
    </lineage>
</organism>
<evidence type="ECO:0000313" key="2">
    <source>
        <dbReference type="EMBL" id="KAK4209442.1"/>
    </source>
</evidence>
<comment type="caution">
    <text evidence="2">The sequence shown here is derived from an EMBL/GenBank/DDBJ whole genome shotgun (WGS) entry which is preliminary data.</text>
</comment>
<keyword evidence="3" id="KW-1185">Reference proteome</keyword>
<reference evidence="2" key="2">
    <citation type="submission" date="2023-05" db="EMBL/GenBank/DDBJ databases">
        <authorList>
            <consortium name="Lawrence Berkeley National Laboratory"/>
            <person name="Steindorff A."/>
            <person name="Hensen N."/>
            <person name="Bonometti L."/>
            <person name="Westerberg I."/>
            <person name="Brannstrom I.O."/>
            <person name="Guillou S."/>
            <person name="Cros-Aarteil S."/>
            <person name="Calhoun S."/>
            <person name="Haridas S."/>
            <person name="Kuo A."/>
            <person name="Mondo S."/>
            <person name="Pangilinan J."/>
            <person name="Riley R."/>
            <person name="Labutti K."/>
            <person name="Andreopoulos B."/>
            <person name="Lipzen A."/>
            <person name="Chen C."/>
            <person name="Yanf M."/>
            <person name="Daum C."/>
            <person name="Ng V."/>
            <person name="Clum A."/>
            <person name="Ohm R."/>
            <person name="Martin F."/>
            <person name="Silar P."/>
            <person name="Natvig D."/>
            <person name="Lalanne C."/>
            <person name="Gautier V."/>
            <person name="Ament-Velasquez S.L."/>
            <person name="Kruys A."/>
            <person name="Hutchinson M.I."/>
            <person name="Powell A.J."/>
            <person name="Barry K."/>
            <person name="Miller A.N."/>
            <person name="Grigoriev I.V."/>
            <person name="Debuchy R."/>
            <person name="Gladieux P."/>
            <person name="Thoren M.H."/>
            <person name="Johannesson H."/>
        </authorList>
    </citation>
    <scope>NUCLEOTIDE SEQUENCE</scope>
    <source>
        <strain evidence="2">PSN293</strain>
    </source>
</reference>
<accession>A0AAN6Y4V6</accession>
<protein>
    <submittedName>
        <fullName evidence="2">Uncharacterized protein</fullName>
    </submittedName>
</protein>
<proteinExistence type="predicted"/>